<feature type="region of interest" description="Disordered" evidence="22">
    <location>
        <begin position="1243"/>
        <end position="1262"/>
    </location>
</feature>
<dbReference type="Gene3D" id="3.30.70.3310">
    <property type="match status" value="1"/>
</dbReference>
<evidence type="ECO:0000256" key="16">
    <source>
        <dbReference type="ARBA" id="ARBA00023159"/>
    </source>
</evidence>
<dbReference type="PROSITE" id="PS50026">
    <property type="entry name" value="EGF_3"/>
    <property type="match status" value="5"/>
</dbReference>
<dbReference type="RefSeq" id="XP_006818662.1">
    <property type="nucleotide sequence ID" value="XM_006818599.1"/>
</dbReference>
<dbReference type="Gene3D" id="2.10.25.10">
    <property type="entry name" value="Laminin"/>
    <property type="match status" value="5"/>
</dbReference>
<dbReference type="PROSITE" id="PS50088">
    <property type="entry name" value="ANK_REPEAT"/>
    <property type="match status" value="5"/>
</dbReference>
<evidence type="ECO:0000256" key="24">
    <source>
        <dbReference type="SAM" id="SignalP"/>
    </source>
</evidence>
<dbReference type="InterPro" id="IPR035993">
    <property type="entry name" value="Notch-like_dom_sf"/>
</dbReference>
<feature type="chain" id="PRO_5046456883" evidence="24">
    <location>
        <begin position="19"/>
        <end position="1262"/>
    </location>
</feature>
<dbReference type="Pfam" id="PF00066">
    <property type="entry name" value="Notch"/>
    <property type="match status" value="3"/>
</dbReference>
<dbReference type="PANTHER" id="PTHR45836">
    <property type="entry name" value="SLIT HOMOLOG"/>
    <property type="match status" value="1"/>
</dbReference>
<evidence type="ECO:0000259" key="26">
    <source>
        <dbReference type="PROSITE" id="PS50258"/>
    </source>
</evidence>
<dbReference type="InterPro" id="IPR002110">
    <property type="entry name" value="Ankyrin_rpt"/>
</dbReference>
<dbReference type="Proteomes" id="UP000694865">
    <property type="component" value="Unplaced"/>
</dbReference>
<evidence type="ECO:0000256" key="15">
    <source>
        <dbReference type="ARBA" id="ARBA00023157"/>
    </source>
</evidence>
<dbReference type="GeneID" id="100378173"/>
<feature type="disulfide bond" evidence="21">
    <location>
        <begin position="188"/>
        <end position="197"/>
    </location>
</feature>
<dbReference type="InterPro" id="IPR051355">
    <property type="entry name" value="Notch/Slit_guidance"/>
</dbReference>
<dbReference type="SUPFAM" id="SSF57196">
    <property type="entry name" value="EGF/Laminin"/>
    <property type="match status" value="5"/>
</dbReference>
<dbReference type="SMART" id="SM00248">
    <property type="entry name" value="ANK"/>
    <property type="match status" value="7"/>
</dbReference>
<feature type="repeat" description="ANK" evidence="20">
    <location>
        <begin position="850"/>
        <end position="882"/>
    </location>
</feature>
<sequence length="1262" mass="136846">MFVQLLLVAVVLISYTDAITCEQKAMDEGRAVSALCFGDLNQGVCVDDGVDYYCNCSYAVFGSDCQDNFICLDPYNPCLNGANCLLIPDVFCFCQLGYSGTYCEIDDNQVITTVTTTTTVVTTVASSPCDVMPCLNNGVCEEIDATTYTCTCLTGFLGTNCEVDICDPNPCQNNGNCTYLNLSYSCDCLLGYIGNECEIPESNCLPNPCLNSGLCQPTETGYICSCVSGYNGTECEYDQRDECSSSPCVNGGFCLDDVEMYLCDCPIYYNGLHCDIFDINFPGGIGEDVAAAPLAADQRNCEIPECALVYGDGVCDAKCNTYNCYWDGRDCSLGTLPWENCTVDSVNCWDVFQDGKCDEECNINTCIHDGFDCDEPVGECKYDNYCSNYYADGLCDNGCNNAPCSWDGLDCDEYPPNYAEGTLVMTILLEPEAIRNNSKMFLREVGQILHTIVVFVQDENGNDKIIAWTEEDEDDVIDSSELSKRSAYNDTVTQETLTGSKVYLKMDNRKCYQSGGSCLQTADEAASLLGARSSKSTIDLEVLPLQNIETEADTTTTENSPSSLLWIMAVLLVIIAFPLVGVLISANRRRKAKGTLWFPDNFVPHTSQGGKRKETSGKESVNLRSIEGTPNGVASVESCDYESHGKSPSTLSGKSHSPDSETDIEPSKKRIKFQEPSPSASSQDDRDQMIMIDDETDKQYWSKSHYDAAEVKVPPLLAMTPPNDVDDADGVQFEVNAQGPGGLTPLMLASAHGCDEDMEERSAAIIVDLLAQGATTSSNTKKTGETSLHLAARYSRSDAAKTLLMSGADANAKDLTGRTPLHAAVAADAMGVFQILLRHNSTNIDSKTYDGTTAMILAARLAVENMVEGLVNAGADLNAADNGGKTALHWAAAVNNGEATSVLLKHGASKDAQDDKEETPLFLASREGSHEAAKILLDYYGNRDITDHMDRSPRDIAEERFHHDIIKLLDEYNIVHVESPPELLSLVANGAVVQSCQQGNYLKNDANKPTKKKMSRTKNGFRFGNSIKQNSGQSKAGMQNFPSSQQQSPPRVLQQFGEDSPAAFSSDNSSMSSPANYPSTSPSSYHSNPASHPNIPVMDNIMVSKNSTINCYDYEDDNHIITAPRISHPFAPSSSSSSPPHYQGEVTMNSSLRLDMGVTAPVTVPNDWIKSIQNNGKGSTTNDCFIDDFLETSIEDVPRFAPSLSQFAAFQALANTPRTTHPGFSNNPCDVQYSSSNVNHMPGSSGGIPATGPSNTHLKLWD</sequence>
<feature type="compositionally biased region" description="Low complexity" evidence="22">
    <location>
        <begin position="1059"/>
        <end position="1076"/>
    </location>
</feature>
<dbReference type="SUPFAM" id="SSF90193">
    <property type="entry name" value="Notch domain"/>
    <property type="match status" value="3"/>
</dbReference>
<protein>
    <submittedName>
        <fullName evidence="28">Neurogenic locus notch homolog protein 1-like</fullName>
    </submittedName>
</protein>
<dbReference type="Pfam" id="PF00023">
    <property type="entry name" value="Ank"/>
    <property type="match status" value="1"/>
</dbReference>
<dbReference type="PROSITE" id="PS01186">
    <property type="entry name" value="EGF_2"/>
    <property type="match status" value="3"/>
</dbReference>
<dbReference type="SUPFAM" id="SSF48403">
    <property type="entry name" value="Ankyrin repeat"/>
    <property type="match status" value="1"/>
</dbReference>
<feature type="disulfide bond" evidence="21">
    <location>
        <begin position="265"/>
        <end position="274"/>
    </location>
</feature>
<keyword evidence="7 24" id="KW-0732">Signal</keyword>
<evidence type="ECO:0000256" key="13">
    <source>
        <dbReference type="ARBA" id="ARBA00023043"/>
    </source>
</evidence>
<feature type="region of interest" description="Disordered" evidence="22">
    <location>
        <begin position="1001"/>
        <end position="1092"/>
    </location>
</feature>
<feature type="domain" description="EGF-like" evidence="25">
    <location>
        <begin position="67"/>
        <end position="104"/>
    </location>
</feature>
<evidence type="ECO:0000256" key="11">
    <source>
        <dbReference type="ARBA" id="ARBA00022989"/>
    </source>
</evidence>
<dbReference type="CDD" id="cd00054">
    <property type="entry name" value="EGF_CA"/>
    <property type="match status" value="4"/>
</dbReference>
<feature type="repeat" description="ANK" evidence="20">
    <location>
        <begin position="783"/>
        <end position="815"/>
    </location>
</feature>
<organism evidence="27 28">
    <name type="scientific">Saccoglossus kowalevskii</name>
    <name type="common">Acorn worm</name>
    <dbReference type="NCBI Taxonomy" id="10224"/>
    <lineage>
        <taxon>Eukaryota</taxon>
        <taxon>Metazoa</taxon>
        <taxon>Hemichordata</taxon>
        <taxon>Enteropneusta</taxon>
        <taxon>Harrimaniidae</taxon>
        <taxon>Saccoglossus</taxon>
    </lineage>
</organism>
<gene>
    <name evidence="28" type="primary">LOC100378173</name>
</gene>
<keyword evidence="6 23" id="KW-0812">Transmembrane</keyword>
<dbReference type="PROSITE" id="PS00010">
    <property type="entry name" value="ASX_HYDROXYL"/>
    <property type="match status" value="1"/>
</dbReference>
<dbReference type="Pfam" id="PF12796">
    <property type="entry name" value="Ank_2"/>
    <property type="match status" value="2"/>
</dbReference>
<evidence type="ECO:0000259" key="25">
    <source>
        <dbReference type="PROSITE" id="PS50026"/>
    </source>
</evidence>
<evidence type="ECO:0000256" key="14">
    <source>
        <dbReference type="ARBA" id="ARBA00023136"/>
    </source>
</evidence>
<dbReference type="Pfam" id="PF07684">
    <property type="entry name" value="NODP"/>
    <property type="match status" value="1"/>
</dbReference>
<evidence type="ECO:0000256" key="3">
    <source>
        <dbReference type="ARBA" id="ARBA00022473"/>
    </source>
</evidence>
<keyword evidence="13 20" id="KW-0040">ANK repeat</keyword>
<dbReference type="InterPro" id="IPR011656">
    <property type="entry name" value="Notch_NODP_dom"/>
</dbReference>
<comment type="subcellular location">
    <subcellularLocation>
        <location evidence="2">Cell membrane</location>
        <topology evidence="2">Single-pass type I membrane protein</topology>
    </subcellularLocation>
    <subcellularLocation>
        <location evidence="1">Nucleus</location>
    </subcellularLocation>
</comment>
<name>A0ABM0MF71_SACKO</name>
<keyword evidence="3" id="KW-0217">Developmental protein</keyword>
<accession>A0ABM0MF71</accession>
<keyword evidence="18" id="KW-0325">Glycoprotein</keyword>
<evidence type="ECO:0000256" key="1">
    <source>
        <dbReference type="ARBA" id="ARBA00004123"/>
    </source>
</evidence>
<dbReference type="PROSITE" id="PS50297">
    <property type="entry name" value="ANK_REP_REGION"/>
    <property type="match status" value="4"/>
</dbReference>
<feature type="domain" description="EGF-like" evidence="25">
    <location>
        <begin position="200"/>
        <end position="236"/>
    </location>
</feature>
<proteinExistence type="predicted"/>
<evidence type="ECO:0000313" key="27">
    <source>
        <dbReference type="Proteomes" id="UP000694865"/>
    </source>
</evidence>
<keyword evidence="8" id="KW-0677">Repeat</keyword>
<keyword evidence="15 21" id="KW-1015">Disulfide bond</keyword>
<feature type="compositionally biased region" description="Polar residues" evidence="22">
    <location>
        <begin position="1026"/>
        <end position="1041"/>
    </location>
</feature>
<keyword evidence="11 23" id="KW-1133">Transmembrane helix</keyword>
<feature type="compositionally biased region" description="Polar residues" evidence="22">
    <location>
        <begin position="1252"/>
        <end position="1262"/>
    </location>
</feature>
<dbReference type="SMART" id="SM00179">
    <property type="entry name" value="EGF_CA"/>
    <property type="match status" value="4"/>
</dbReference>
<evidence type="ECO:0000256" key="22">
    <source>
        <dbReference type="SAM" id="MobiDB-lite"/>
    </source>
</evidence>
<dbReference type="Gene3D" id="3.30.300.320">
    <property type="match status" value="1"/>
</dbReference>
<keyword evidence="12" id="KW-0805">Transcription regulation</keyword>
<evidence type="ECO:0000256" key="6">
    <source>
        <dbReference type="ARBA" id="ARBA00022692"/>
    </source>
</evidence>
<feature type="disulfide bond" evidence="21">
    <location>
        <begin position="226"/>
        <end position="235"/>
    </location>
</feature>
<keyword evidence="16" id="KW-0010">Activator</keyword>
<evidence type="ECO:0000256" key="10">
    <source>
        <dbReference type="ARBA" id="ARBA00022976"/>
    </source>
</evidence>
<keyword evidence="10" id="KW-0914">Notch signaling pathway</keyword>
<evidence type="ECO:0000256" key="12">
    <source>
        <dbReference type="ARBA" id="ARBA00023015"/>
    </source>
</evidence>
<feature type="domain" description="EGF-like" evidence="25">
    <location>
        <begin position="162"/>
        <end position="198"/>
    </location>
</feature>
<comment type="caution">
    <text evidence="21">Lacks conserved residue(s) required for the propagation of feature annotation.</text>
</comment>
<keyword evidence="19" id="KW-0539">Nucleus</keyword>
<evidence type="ECO:0000256" key="19">
    <source>
        <dbReference type="ARBA" id="ARBA00023242"/>
    </source>
</evidence>
<evidence type="ECO:0000256" key="4">
    <source>
        <dbReference type="ARBA" id="ARBA00022475"/>
    </source>
</evidence>
<dbReference type="SMART" id="SM01339">
    <property type="entry name" value="NODP"/>
    <property type="match status" value="1"/>
</dbReference>
<dbReference type="PANTHER" id="PTHR45836:SF23">
    <property type="entry name" value="NEUROGENIC LOCUS NOTCH HOMOLOG PROTEIN 1"/>
    <property type="match status" value="1"/>
</dbReference>
<feature type="domain" description="LNR" evidence="26">
    <location>
        <begin position="380"/>
        <end position="416"/>
    </location>
</feature>
<evidence type="ECO:0000256" key="20">
    <source>
        <dbReference type="PROSITE-ProRule" id="PRU00023"/>
    </source>
</evidence>
<reference evidence="28" key="1">
    <citation type="submission" date="2025-08" db="UniProtKB">
        <authorList>
            <consortium name="RefSeq"/>
        </authorList>
    </citation>
    <scope>IDENTIFICATION</scope>
    <source>
        <tissue evidence="28">Testes</tissue>
    </source>
</reference>
<evidence type="ECO:0000256" key="21">
    <source>
        <dbReference type="PROSITE-ProRule" id="PRU00076"/>
    </source>
</evidence>
<dbReference type="PROSITE" id="PS01187">
    <property type="entry name" value="EGF_CA"/>
    <property type="match status" value="1"/>
</dbReference>
<evidence type="ECO:0000256" key="5">
    <source>
        <dbReference type="ARBA" id="ARBA00022536"/>
    </source>
</evidence>
<feature type="repeat" description="ANK" evidence="20">
    <location>
        <begin position="883"/>
        <end position="915"/>
    </location>
</feature>
<feature type="domain" description="LNR" evidence="26">
    <location>
        <begin position="301"/>
        <end position="340"/>
    </location>
</feature>
<feature type="compositionally biased region" description="Polar residues" evidence="22">
    <location>
        <begin position="1077"/>
        <end position="1091"/>
    </location>
</feature>
<keyword evidence="27" id="KW-1185">Reference proteome</keyword>
<dbReference type="InterPro" id="IPR001881">
    <property type="entry name" value="EGF-like_Ca-bd_dom"/>
</dbReference>
<dbReference type="InterPro" id="IPR000152">
    <property type="entry name" value="EGF-type_Asp/Asn_hydroxyl_site"/>
</dbReference>
<feature type="domain" description="EGF-like" evidence="25">
    <location>
        <begin position="125"/>
        <end position="159"/>
    </location>
</feature>
<keyword evidence="17" id="KW-0804">Transcription</keyword>
<keyword evidence="4" id="KW-1003">Cell membrane</keyword>
<feature type="disulfide bond" evidence="21">
    <location>
        <begin position="94"/>
        <end position="103"/>
    </location>
</feature>
<dbReference type="PRINTS" id="PR01452">
    <property type="entry name" value="LNOTCHREPEAT"/>
</dbReference>
<dbReference type="Pfam" id="PF00008">
    <property type="entry name" value="EGF"/>
    <property type="match status" value="4"/>
</dbReference>
<feature type="domain" description="EGF-like" evidence="25">
    <location>
        <begin position="239"/>
        <end position="275"/>
    </location>
</feature>
<dbReference type="SMART" id="SM00181">
    <property type="entry name" value="EGF"/>
    <property type="match status" value="5"/>
</dbReference>
<dbReference type="Gene3D" id="1.25.40.20">
    <property type="entry name" value="Ankyrin repeat-containing domain"/>
    <property type="match status" value="1"/>
</dbReference>
<evidence type="ECO:0000256" key="2">
    <source>
        <dbReference type="ARBA" id="ARBA00004251"/>
    </source>
</evidence>
<keyword evidence="9" id="KW-0221">Differentiation</keyword>
<dbReference type="SMART" id="SM00004">
    <property type="entry name" value="NL"/>
    <property type="match status" value="3"/>
</dbReference>
<dbReference type="PROSITE" id="PS00022">
    <property type="entry name" value="EGF_1"/>
    <property type="match status" value="5"/>
</dbReference>
<dbReference type="InterPro" id="IPR000800">
    <property type="entry name" value="Notch_dom"/>
</dbReference>
<feature type="compositionally biased region" description="Polar residues" evidence="22">
    <location>
        <begin position="646"/>
        <end position="655"/>
    </location>
</feature>
<evidence type="ECO:0000256" key="18">
    <source>
        <dbReference type="ARBA" id="ARBA00023180"/>
    </source>
</evidence>
<feature type="domain" description="LNR" evidence="26">
    <location>
        <begin position="341"/>
        <end position="379"/>
    </location>
</feature>
<dbReference type="InterPro" id="IPR036770">
    <property type="entry name" value="Ankyrin_rpt-contain_sf"/>
</dbReference>
<dbReference type="InterPro" id="IPR010660">
    <property type="entry name" value="Notch_NOD_dom"/>
</dbReference>
<feature type="repeat" description="ANK" evidence="20">
    <location>
        <begin position="916"/>
        <end position="948"/>
    </location>
</feature>
<evidence type="ECO:0000256" key="17">
    <source>
        <dbReference type="ARBA" id="ARBA00023163"/>
    </source>
</evidence>
<feature type="repeat" description="ANK" evidence="20">
    <location>
        <begin position="816"/>
        <end position="841"/>
    </location>
</feature>
<evidence type="ECO:0000256" key="9">
    <source>
        <dbReference type="ARBA" id="ARBA00022782"/>
    </source>
</evidence>
<dbReference type="PROSITE" id="PS50258">
    <property type="entry name" value="LNR"/>
    <property type="match status" value="3"/>
</dbReference>
<evidence type="ECO:0000256" key="8">
    <source>
        <dbReference type="ARBA" id="ARBA00022737"/>
    </source>
</evidence>
<evidence type="ECO:0000256" key="7">
    <source>
        <dbReference type="ARBA" id="ARBA00022729"/>
    </source>
</evidence>
<dbReference type="PRINTS" id="PR01983">
    <property type="entry name" value="NOTCH"/>
</dbReference>
<evidence type="ECO:0000313" key="28">
    <source>
        <dbReference type="RefSeq" id="XP_006818662.1"/>
    </source>
</evidence>
<keyword evidence="14 23" id="KW-0472">Membrane</keyword>
<keyword evidence="5 21" id="KW-0245">EGF-like domain</keyword>
<dbReference type="SMART" id="SM01338">
    <property type="entry name" value="NOD"/>
    <property type="match status" value="1"/>
</dbReference>
<feature type="transmembrane region" description="Helical" evidence="23">
    <location>
        <begin position="564"/>
        <end position="584"/>
    </location>
</feature>
<dbReference type="InterPro" id="IPR018097">
    <property type="entry name" value="EGF_Ca-bd_CS"/>
</dbReference>
<feature type="region of interest" description="Disordered" evidence="22">
    <location>
        <begin position="603"/>
        <end position="688"/>
    </location>
</feature>
<dbReference type="InterPro" id="IPR000742">
    <property type="entry name" value="EGF"/>
</dbReference>
<dbReference type="Pfam" id="PF06816">
    <property type="entry name" value="NOD"/>
    <property type="match status" value="1"/>
</dbReference>
<feature type="signal peptide" evidence="24">
    <location>
        <begin position="1"/>
        <end position="18"/>
    </location>
</feature>
<evidence type="ECO:0000256" key="23">
    <source>
        <dbReference type="SAM" id="Phobius"/>
    </source>
</evidence>